<name>A0A8S0Z1I0_ARCPL</name>
<sequence>MIEWIAFYLKSQYSDYRMCEMAKINVTRVVAHLQDGVVSVVARRRGAERGVRVAPAPRVRHQPPPPPRVVLPRVQLPELAHASERSKPYLYTHPWCGAAWSAEWCSLSSRRAARRGRSPVPYSVHSPVVRRGAVAPLYRTVYTHPWCGAARSLPCTVQCTLTRGAARRGRSPVPYSVHSPVVRRGAVAPLYRTVYTHPWCGAARSLPCTVQCTLTRGAARRGRSPVPYSVHSPVVRRGAVAPLYRTVYTHPWCGAAWSAEWCSLSSRRAARRGRSPVPYSVHSPVVRRGVVGGVVQLVEQARGAARSLPCTVQCTLTRGAARRGRSPVPYSVHSPVVRRGAVAPLYRTVYTHPWCGAARSLPCTVQCTLTRGAARRGRSPVPYSVHSPVVRRGAVAPLYRTVYTHPWCGAARSLPCTVQCTLTRGAARRGRSPVPYSVHSPVVRRGVVGGVVQLVEQARGAARSLPCTVQCTLTRGAARRGRRSGAACRAGARRGAVAPLYRTVYTHPWCGAARSLPCTVQCTLTRGAARRGRSPVPYSVHSPVVRRGAVAPLYRTVYTHPWCGAARSLPCTVQCTLTRGAARRGRSPVPYSVHSPVVRRGVVGGVVQLVEQARGAARSLPCTVQCTLTRGAARRGRSPVPYSVHSPVVRRGVVGGVVQLVEQARGAARSLPCTVQCTLTRGAARRGRSPVPYSVHSPVVRRGAVAPLYRTVYTHPWCGAAWSAEWCSLSSRRAARRGRSPVPYSVHSPVVRRGAVAPLYRTVYTHPWCGAARSLPCTVQCTLTRGAARRGRRSGAACRAGARRGAVAPLYRTVYTHPWCGAARSLPCTVQCTLTRGAARRGRSPVPYSVHSPVVRRGAVAPLYRTVYTHPWCGAAWSAEWCSLSSRRAARRGRSPVPYSVHSPVVRRGAVAPLYRTVYTHPWCGAARSLPCTVQCTLTRGAARRGRSPVPYSVHSPVVRRGVVGGVVQLVEQARGAARSLPCTVQCTLTRGAARRGRSPVPYSVHSPVVRRGAVAPLYRTVYTHPWCGAAWSAEWCSLSSRRAARRGRSPVPYSVHSPVVRCGAVAPLYRTVYTHPWCGAAWSAEWCSLSSRRAARRGRSPVPYSVHSPVVRRGVVGGVVQLVEQARGAARSLPCTVQCTLTRGAARRGRRSGAACRAGARRGAVAPLYRTVYTHPWCGAARSLPLYRTVYTHPWCGAAWSAEWCSLSSRRAARRGRSPVRYSVHSPVVRRGVVGGVVQLVEQARGAARSLPCTVQCTLTRGAARRGRRSGAACRAGARRGAVAPLYRTVYTHPWCGAAWSAEWCSLSSRRAARRGRSPVPYSVHSPVVRRGAVGGVVQLVEQARGAARSLPCTVQCTLTRGAARRGRSPVPYSVHSPVVRRGAVAPLYRTVYTHPWCGAARSLPCTVQCTLTRGAARRGRRSGAACRAGARRGAVAPLYRTVYTHPWCGAARSLPCTVQCTLTRGAARRGRSPVPYSVHSPVVRRGVVGGVVQLVEQARGAARSLPCTVQCTLTRGAARRGRRSGAACRAGARRGAVAPLYRTVYTHPWCGAARSLPCTVQCTLTRGAARRGRRSGAACRAGARRGAVAPLYRTVYTHPWCGAARSLPCTVQCTLTRGAARRGRSPVPYSVHSPVVRRGAVAPLYRTVYTHPWCGAARSLPCTVQCTLTRGAARRGRSPVPYSVHSPVVRRGVVGGVVQLVEQARGAARSLPCTVQCTLTRGAARRGRRSGAACRAGARRGAVAPLYRTVCTHPWCGAARSLPCTVQCTLTRGAARRGRSPVPYSVHSPVVRRGVVGGVVQLVEQARGAARSLPCTVQCTLTRGAARRGRSPVPYSVHSPVVRCGVVGGVVQLVEQARGAARSLPCTVQCTLTRGAARRGRSPVPYSVHSPVVRRGAVAPLYRTVYTHPWCGAARSLPCTVQCTLTRGAARRGRRSGAACRAGARRGAVAPLYRTVYTHPWCGAARSLPCTVQCTLTRGAARRGRSPVPYSVHSPVVRRGVVGGVVQLVEQARGAARSLPCTVQCTLTRGAARRGRRSGAACRAGARRGAVAPLYRTVYTHPWCGAAWSAEWCSLSSRRAARRGRSPVPYSVHSPVVRRGAVAPLYRTVYTHPWCGAARSLPCTVQCTLTRGAARRGRSPVPYSVHSPVVRRGAVAPLYRTVYTHPWCGAARSLPCTVQCTLTRGAARRGRSPVPYSVHSPVVRRGVVGGVVQLVEQARGAARSLPCTVQCTLTRGAARRGRSPVPYSVHSPVVRRGAVAPLYRTVYTHPWCGAARSLPCTVQCTLTRGAARRGRRSGAACRAGARRGAVAPLYRTVYTHPWCGAARSLPCTVQCTLTRGAARRGRSPVPYSVHSPVVRRGAVAPLYRTVYTHPWCGAAWSAEWCSLSSRRAARRGRSPVPYSVHSPVVRRGVVGGVVQLVEQARGAARSLPCTVQCTLTRGAARRGRSPVPYSVHSPVVRRGVVGGVVQLVEQARGAARSLPCTVQCTLTRGAARRGRRRGAACRAGARRGAVAPLYRTVYTHPWCGAARSLPCTVQCTLTRGAARRGRSPVPYSVHSPVVRRGVVGGVAQLVEQARGAARSLPCTVQCTLTRGAARRGRSPVPYSVHSPVVRRGVVGGVVQLVEQARGAARSLPCTVQCTLTRGAARRGRRSGAACRAGARRGAVAPLYRTVYTHPWCGAAWSAEWCSLSSRRAARRGRSPVPYSVHSPVVRRGAVAPLYRTVYTHPWCGAAWSAEWCSLSSRRAARRGRSPVPYSVHSPVVRRGAVAPLYRTVYTHPWCGAAWSAEWCSLSSRRAARRGRSPVPYSVHSPVVRRGVVGGVVQLVEQARGAARSLPCTVQCTLTRGAARRGRRSGAACRAGARRGAVAPLYRTVYTHPWCGAAWSAEWCSLSSRRAARRGRSPVPYSVHSPVVRRGVVGGVVQLVEQARGAARSLPCTVQCTLTRGAARRGRRRGAACRAGARRGAVAPLYRTVYTHPWCGAARSAEWCSLSSRRAARRGRSPVPYSVHSPVVRRGVVGGVVQLVEQARGGGVVAAARGGDEALAGALLLPALRAARRAQALRTHPMLYLLISPRRVLYVQGFSMTGF</sequence>
<reference evidence="1 2" key="1">
    <citation type="submission" date="2020-04" db="EMBL/GenBank/DDBJ databases">
        <authorList>
            <person name="Wallbank WR R."/>
            <person name="Pardo Diaz C."/>
            <person name="Kozak K."/>
            <person name="Martin S."/>
            <person name="Jiggins C."/>
            <person name="Moest M."/>
            <person name="Warren A I."/>
            <person name="Byers J.R.P. K."/>
            <person name="Montejo-Kovacevich G."/>
            <person name="Yen C E."/>
        </authorList>
    </citation>
    <scope>NUCLEOTIDE SEQUENCE [LARGE SCALE GENOMIC DNA]</scope>
</reference>
<organism evidence="1 2">
    <name type="scientific">Arctia plantaginis</name>
    <name type="common">Wood tiger moth</name>
    <name type="synonym">Phalaena plantaginis</name>
    <dbReference type="NCBI Taxonomy" id="874455"/>
    <lineage>
        <taxon>Eukaryota</taxon>
        <taxon>Metazoa</taxon>
        <taxon>Ecdysozoa</taxon>
        <taxon>Arthropoda</taxon>
        <taxon>Hexapoda</taxon>
        <taxon>Insecta</taxon>
        <taxon>Pterygota</taxon>
        <taxon>Neoptera</taxon>
        <taxon>Endopterygota</taxon>
        <taxon>Lepidoptera</taxon>
        <taxon>Glossata</taxon>
        <taxon>Ditrysia</taxon>
        <taxon>Noctuoidea</taxon>
        <taxon>Erebidae</taxon>
        <taxon>Arctiinae</taxon>
        <taxon>Arctia</taxon>
    </lineage>
</organism>
<gene>
    <name evidence="1" type="ORF">APLA_LOCUS2307</name>
</gene>
<evidence type="ECO:0000313" key="2">
    <source>
        <dbReference type="Proteomes" id="UP000494256"/>
    </source>
</evidence>
<evidence type="ECO:0000313" key="1">
    <source>
        <dbReference type="EMBL" id="CAB3225569.1"/>
    </source>
</evidence>
<accession>A0A8S0Z1I0</accession>
<proteinExistence type="predicted"/>
<comment type="caution">
    <text evidence="1">The sequence shown here is derived from an EMBL/GenBank/DDBJ whole genome shotgun (WGS) entry which is preliminary data.</text>
</comment>
<protein>
    <submittedName>
        <fullName evidence="1">Uncharacterized protein</fullName>
    </submittedName>
</protein>
<dbReference type="Proteomes" id="UP000494256">
    <property type="component" value="Unassembled WGS sequence"/>
</dbReference>
<dbReference type="EMBL" id="CADEBD010000226">
    <property type="protein sequence ID" value="CAB3225569.1"/>
    <property type="molecule type" value="Genomic_DNA"/>
</dbReference>